<evidence type="ECO:0000313" key="4">
    <source>
        <dbReference type="Proteomes" id="UP000321057"/>
    </source>
</evidence>
<proteinExistence type="predicted"/>
<accession>A0A380FE87</accession>
<reference evidence="1 4" key="2">
    <citation type="submission" date="2019-07" db="EMBL/GenBank/DDBJ databases">
        <title>Whole genome shotgun sequence of Staphylococcus gallinarum NBRC 109767.</title>
        <authorList>
            <person name="Hosoyama A."/>
            <person name="Uohara A."/>
            <person name="Ohji S."/>
            <person name="Ichikawa N."/>
        </authorList>
    </citation>
    <scope>NUCLEOTIDE SEQUENCE [LARGE SCALE GENOMIC DNA]</scope>
    <source>
        <strain evidence="1 4">NBRC 109767</strain>
    </source>
</reference>
<dbReference type="RefSeq" id="WP_158001723.1">
    <property type="nucleotide sequence ID" value="NZ_BKAX01000001.1"/>
</dbReference>
<gene>
    <name evidence="2" type="ORF">NCTC12195_01500</name>
    <name evidence="1" type="ORF">SGA02_03420</name>
</gene>
<evidence type="ECO:0000313" key="3">
    <source>
        <dbReference type="Proteomes" id="UP000255277"/>
    </source>
</evidence>
<dbReference type="EMBL" id="UHDK01000001">
    <property type="protein sequence ID" value="SUM32060.1"/>
    <property type="molecule type" value="Genomic_DNA"/>
</dbReference>
<dbReference type="Proteomes" id="UP000255277">
    <property type="component" value="Unassembled WGS sequence"/>
</dbReference>
<keyword evidence="4" id="KW-1185">Reference proteome</keyword>
<organism evidence="2 3">
    <name type="scientific">Staphylococcus gallinarum</name>
    <dbReference type="NCBI Taxonomy" id="1293"/>
    <lineage>
        <taxon>Bacteria</taxon>
        <taxon>Bacillati</taxon>
        <taxon>Bacillota</taxon>
        <taxon>Bacilli</taxon>
        <taxon>Bacillales</taxon>
        <taxon>Staphylococcaceae</taxon>
        <taxon>Staphylococcus</taxon>
    </lineage>
</organism>
<dbReference type="AlphaFoldDB" id="A0A380FE87"/>
<reference evidence="2 3" key="1">
    <citation type="submission" date="2018-06" db="EMBL/GenBank/DDBJ databases">
        <authorList>
            <consortium name="Pathogen Informatics"/>
            <person name="Doyle S."/>
        </authorList>
    </citation>
    <scope>NUCLEOTIDE SEQUENCE [LARGE SCALE GENOMIC DNA]</scope>
    <source>
        <strain evidence="2 3">NCTC12195</strain>
    </source>
</reference>
<dbReference type="EMBL" id="BKAX01000001">
    <property type="protein sequence ID" value="GEQ04514.1"/>
    <property type="molecule type" value="Genomic_DNA"/>
</dbReference>
<name>A0A380FE87_STAGA</name>
<sequence>MKILRKIYKDDKPLYQVETDLGLIINVTVSDHMSKNEINEVINLVAQDADNRLKDSIE</sequence>
<evidence type="ECO:0000313" key="1">
    <source>
        <dbReference type="EMBL" id="GEQ04514.1"/>
    </source>
</evidence>
<dbReference type="Proteomes" id="UP000321057">
    <property type="component" value="Unassembled WGS sequence"/>
</dbReference>
<evidence type="ECO:0008006" key="5">
    <source>
        <dbReference type="Google" id="ProtNLM"/>
    </source>
</evidence>
<evidence type="ECO:0000313" key="2">
    <source>
        <dbReference type="EMBL" id="SUM32060.1"/>
    </source>
</evidence>
<protein>
    <recommendedName>
        <fullName evidence="5">Protein VraX</fullName>
    </recommendedName>
</protein>